<protein>
    <submittedName>
        <fullName evidence="1">Uncharacterized protein</fullName>
    </submittedName>
</protein>
<reference evidence="1 2" key="1">
    <citation type="submission" date="2019-10" db="EMBL/GenBank/DDBJ databases">
        <authorList>
            <person name="Garlena R.A."/>
            <person name="Russell D.A."/>
            <person name="Pope W.H."/>
            <person name="Jacobs-Sera D."/>
            <person name="Hatfull G.F."/>
        </authorList>
    </citation>
    <scope>NUCLEOTIDE SEQUENCE [LARGE SCALE GENOMIC DNA]</scope>
</reference>
<evidence type="ECO:0000313" key="2">
    <source>
        <dbReference type="Proteomes" id="UP000427282"/>
    </source>
</evidence>
<name>A0A649VMR3_9CAUD</name>
<dbReference type="GeneID" id="55814525"/>
<proteinExistence type="predicted"/>
<evidence type="ECO:0000313" key="1">
    <source>
        <dbReference type="EMBL" id="QGJ93521.1"/>
    </source>
</evidence>
<dbReference type="Proteomes" id="UP000427282">
    <property type="component" value="Segment"/>
</dbReference>
<dbReference type="RefSeq" id="YP_009885153.1">
    <property type="nucleotide sequence ID" value="NC_049478.1"/>
</dbReference>
<accession>A0A649VMR3</accession>
<sequence>MATEPLYVEARPHAGYVTHAIRNQPEQFYRTAPNIVNTFRRALCGVGRGGMRVTLGRDTGEPIAWMGVDGCDRCHVLHKRIMDQLKARELAEKIEALSTIGTPVLYWPGVRHGEGRPSVTRSEVWELCGTPVVAVEGYAGGIALSHIEIVNDTPEQELADDMERNDHR</sequence>
<organism evidence="1 2">
    <name type="scientific">Arthrobacter phage Mufasa8</name>
    <dbReference type="NCBI Taxonomy" id="2656526"/>
    <lineage>
        <taxon>Viruses</taxon>
        <taxon>Duplodnaviria</taxon>
        <taxon>Heunggongvirae</taxon>
        <taxon>Uroviricota</taxon>
        <taxon>Caudoviricetes</taxon>
        <taxon>Mufasoctovirus</taxon>
        <taxon>Mufasoctovirus mufasa8</taxon>
    </lineage>
</organism>
<keyword evidence="2" id="KW-1185">Reference proteome</keyword>
<dbReference type="EMBL" id="MN586027">
    <property type="protein sequence ID" value="QGJ93521.1"/>
    <property type="molecule type" value="Genomic_DNA"/>
</dbReference>
<dbReference type="KEGG" id="vg:55814525"/>
<gene>
    <name evidence="1" type="primary">73</name>
    <name evidence="1" type="ORF">SEA_MUFASA8_73</name>
</gene>